<evidence type="ECO:0008006" key="3">
    <source>
        <dbReference type="Google" id="ProtNLM"/>
    </source>
</evidence>
<comment type="caution">
    <text evidence="1">The sequence shown here is derived from an EMBL/GenBank/DDBJ whole genome shotgun (WGS) entry which is preliminary data.</text>
</comment>
<proteinExistence type="predicted"/>
<gene>
    <name evidence="1" type="ORF">PMACD_LOCUS14391</name>
</gene>
<dbReference type="OrthoDB" id="414730at2759"/>
<dbReference type="Gene3D" id="3.60.10.10">
    <property type="entry name" value="Endonuclease/exonuclease/phosphatase"/>
    <property type="match status" value="1"/>
</dbReference>
<keyword evidence="2" id="KW-1185">Reference proteome</keyword>
<dbReference type="PANTHER" id="PTHR19446">
    <property type="entry name" value="REVERSE TRANSCRIPTASES"/>
    <property type="match status" value="1"/>
</dbReference>
<evidence type="ECO:0000313" key="1">
    <source>
        <dbReference type="EMBL" id="CAF4937409.1"/>
    </source>
</evidence>
<reference evidence="1" key="1">
    <citation type="submission" date="2021-02" db="EMBL/GenBank/DDBJ databases">
        <authorList>
            <person name="Steward A R."/>
        </authorList>
    </citation>
    <scope>NUCLEOTIDE SEQUENCE</scope>
</reference>
<sequence>MGEFGYGKRSINGQRLIDLLLEHNLTIANSIFKKNKNNKWTWVSPDGKYRNEIDYIISSVPTHGRNLAEKNPYNDPNLPTFTSESSLNSPLNSFALLPTNVYEVAQVIRCLRDNCAVGFDQISGSFIKRYECQLAPIITHICNLAFNTGVFPDSFKTAIIKPIHKGGEKNRVDNFRPISILPVMSKILERLINNRLKIMNSFHPPNLVFVEESPQAVLYKT</sequence>
<name>A0A821X726_9NEOP</name>
<organism evidence="1 2">
    <name type="scientific">Pieris macdunnoughi</name>
    <dbReference type="NCBI Taxonomy" id="345717"/>
    <lineage>
        <taxon>Eukaryota</taxon>
        <taxon>Metazoa</taxon>
        <taxon>Ecdysozoa</taxon>
        <taxon>Arthropoda</taxon>
        <taxon>Hexapoda</taxon>
        <taxon>Insecta</taxon>
        <taxon>Pterygota</taxon>
        <taxon>Neoptera</taxon>
        <taxon>Endopterygota</taxon>
        <taxon>Lepidoptera</taxon>
        <taxon>Glossata</taxon>
        <taxon>Ditrysia</taxon>
        <taxon>Papilionoidea</taxon>
        <taxon>Pieridae</taxon>
        <taxon>Pierinae</taxon>
        <taxon>Pieris</taxon>
    </lineage>
</organism>
<dbReference type="EMBL" id="CAJOBZ010000065">
    <property type="protein sequence ID" value="CAF4937409.1"/>
    <property type="molecule type" value="Genomic_DNA"/>
</dbReference>
<evidence type="ECO:0000313" key="2">
    <source>
        <dbReference type="Proteomes" id="UP000663880"/>
    </source>
</evidence>
<accession>A0A821X726</accession>
<dbReference type="InterPro" id="IPR036691">
    <property type="entry name" value="Endo/exonu/phosph_ase_sf"/>
</dbReference>
<dbReference type="Proteomes" id="UP000663880">
    <property type="component" value="Unassembled WGS sequence"/>
</dbReference>
<protein>
    <recommendedName>
        <fullName evidence="3">Reverse transcriptase domain-containing protein</fullName>
    </recommendedName>
</protein>
<dbReference type="AlphaFoldDB" id="A0A821X726"/>